<feature type="transmembrane region" description="Helical" evidence="8">
    <location>
        <begin position="341"/>
        <end position="365"/>
    </location>
</feature>
<feature type="region of interest" description="Disordered" evidence="7">
    <location>
        <begin position="510"/>
        <end position="567"/>
    </location>
</feature>
<reference evidence="9" key="2">
    <citation type="submission" date="2024-10" db="UniProtKB">
        <authorList>
            <consortium name="EnsemblProtists"/>
        </authorList>
    </citation>
    <scope>IDENTIFICATION</scope>
</reference>
<dbReference type="AlphaFoldDB" id="A0A0D3IVU7"/>
<dbReference type="PaxDb" id="2903-EOD15382"/>
<dbReference type="KEGG" id="ehx:EMIHUDRAFT_416249"/>
<evidence type="ECO:0000313" key="9">
    <source>
        <dbReference type="EnsemblProtists" id="EOD15382"/>
    </source>
</evidence>
<evidence type="ECO:0000256" key="4">
    <source>
        <dbReference type="ARBA" id="ARBA00022692"/>
    </source>
</evidence>
<protein>
    <recommendedName>
        <fullName evidence="11">Biopterin transport-related protein BT1</fullName>
    </recommendedName>
</protein>
<evidence type="ECO:0000256" key="2">
    <source>
        <dbReference type="ARBA" id="ARBA00007015"/>
    </source>
</evidence>
<evidence type="ECO:0000256" key="6">
    <source>
        <dbReference type="ARBA" id="ARBA00023136"/>
    </source>
</evidence>
<dbReference type="PANTHER" id="PTHR31585">
    <property type="entry name" value="FOLATE-BIOPTERIN TRANSPORTER 1, CHLOROPLASTIC"/>
    <property type="match status" value="1"/>
</dbReference>
<dbReference type="GeneID" id="17261528"/>
<organism evidence="9 10">
    <name type="scientific">Emiliania huxleyi (strain CCMP1516)</name>
    <dbReference type="NCBI Taxonomy" id="280463"/>
    <lineage>
        <taxon>Eukaryota</taxon>
        <taxon>Haptista</taxon>
        <taxon>Haptophyta</taxon>
        <taxon>Prymnesiophyceae</taxon>
        <taxon>Isochrysidales</taxon>
        <taxon>Noelaerhabdaceae</taxon>
        <taxon>Emiliania</taxon>
    </lineage>
</organism>
<evidence type="ECO:0000256" key="1">
    <source>
        <dbReference type="ARBA" id="ARBA00004141"/>
    </source>
</evidence>
<feature type="transmembrane region" description="Helical" evidence="8">
    <location>
        <begin position="225"/>
        <end position="246"/>
    </location>
</feature>
<dbReference type="GO" id="GO:0016020">
    <property type="term" value="C:membrane"/>
    <property type="evidence" value="ECO:0007669"/>
    <property type="project" value="UniProtKB-SubCell"/>
</dbReference>
<feature type="transmembrane region" description="Helical" evidence="8">
    <location>
        <begin position="184"/>
        <end position="205"/>
    </location>
</feature>
<feature type="compositionally biased region" description="Acidic residues" evidence="7">
    <location>
        <begin position="543"/>
        <end position="561"/>
    </location>
</feature>
<accession>A0A0D3IVU7</accession>
<keyword evidence="3" id="KW-0813">Transport</keyword>
<dbReference type="eggNOG" id="ENOG502S3UJ">
    <property type="taxonomic scope" value="Eukaryota"/>
</dbReference>
<dbReference type="STRING" id="2903.R1C030"/>
<feature type="transmembrane region" description="Helical" evidence="8">
    <location>
        <begin position="159"/>
        <end position="177"/>
    </location>
</feature>
<evidence type="ECO:0000256" key="8">
    <source>
        <dbReference type="SAM" id="Phobius"/>
    </source>
</evidence>
<keyword evidence="6 8" id="KW-0472">Membrane</keyword>
<dbReference type="Gene3D" id="1.20.1250.20">
    <property type="entry name" value="MFS general substrate transporter like domains"/>
    <property type="match status" value="1"/>
</dbReference>
<comment type="subcellular location">
    <subcellularLocation>
        <location evidence="1">Membrane</location>
        <topology evidence="1">Multi-pass membrane protein</topology>
    </subcellularLocation>
</comment>
<dbReference type="InterPro" id="IPR036259">
    <property type="entry name" value="MFS_trans_sf"/>
</dbReference>
<dbReference type="OMA" id="MTGRLKW"/>
<keyword evidence="5 8" id="KW-1133">Transmembrane helix</keyword>
<evidence type="ECO:0000313" key="10">
    <source>
        <dbReference type="Proteomes" id="UP000013827"/>
    </source>
</evidence>
<comment type="similarity">
    <text evidence="2">Belongs to the major facilitator superfamily. Folate-biopterin transporter (TC 2.A.71) family.</text>
</comment>
<name>A0A0D3IVU7_EMIH1</name>
<evidence type="ECO:0000256" key="5">
    <source>
        <dbReference type="ARBA" id="ARBA00022989"/>
    </source>
</evidence>
<keyword evidence="10" id="KW-1185">Reference proteome</keyword>
<sequence length="567" mass="61316">MRPITCPRVRPALGRCASAIRHTSGRISTQLGRGRRAASRSVSFGGEGPGGEQEAPGCLARLLLFILSGFGLRPFMRSLNDAYGWRYSASVVAQYGLNQGAGMNLLLLSIKFYAFSALKIETAEWGRLQGFSAIPWQLKALFGILSDTLAVRGLHRSPYLILGGLLGFTGALMLTVLPASMLPAAGLALLLLLCNLNVAMGDVVVDATIAVKCREVPERAAQLQSLSWGAFGLFGAVAVACGGYMVEYASPRLPFGLSAGCACAVLVPAALGWLERREGSARPWFRCFCPSNTTDILPVDWEQADFRAAENTTCYVDPLSTTELVCGWSKAREYPCLQPSVYSWLGVASMLSIVAGTTLYSSYFVRWRFRTMLASAQLFLALTGIVDLIFVTRLWASWLPDWALILFGDTVFTTIVDRLGDMAFFIFCAKLCPPKVEGSMFALQMGLSNFGSNAGLYLGTAILEIFYPKLHAPEFEGLTSYITLRSALRLLPILLVPFLVPRGRPSDSAKELGAGQAITAEADEEEQGVEEKTDLSHRTSVEAGDEEAAAADDNDDVDDSNAAEQKV</sequence>
<evidence type="ECO:0000256" key="3">
    <source>
        <dbReference type="ARBA" id="ARBA00022448"/>
    </source>
</evidence>
<dbReference type="EnsemblProtists" id="EOD15382">
    <property type="protein sequence ID" value="EOD15382"/>
    <property type="gene ID" value="EMIHUDRAFT_416249"/>
</dbReference>
<dbReference type="HOGENOM" id="CLU_480978_0_0_1"/>
<dbReference type="Proteomes" id="UP000013827">
    <property type="component" value="Unassembled WGS sequence"/>
</dbReference>
<proteinExistence type="inferred from homology"/>
<dbReference type="SUPFAM" id="SSF103473">
    <property type="entry name" value="MFS general substrate transporter"/>
    <property type="match status" value="1"/>
</dbReference>
<feature type="transmembrane region" description="Helical" evidence="8">
    <location>
        <begin position="377"/>
        <end position="396"/>
    </location>
</feature>
<evidence type="ECO:0000256" key="7">
    <source>
        <dbReference type="SAM" id="MobiDB-lite"/>
    </source>
</evidence>
<keyword evidence="4 8" id="KW-0812">Transmembrane</keyword>
<dbReference type="RefSeq" id="XP_005767811.1">
    <property type="nucleotide sequence ID" value="XM_005767754.1"/>
</dbReference>
<dbReference type="InterPro" id="IPR039309">
    <property type="entry name" value="BT1"/>
</dbReference>
<feature type="compositionally biased region" description="Basic and acidic residues" evidence="7">
    <location>
        <begin position="529"/>
        <end position="540"/>
    </location>
</feature>
<dbReference type="PANTHER" id="PTHR31585:SF0">
    <property type="entry name" value="FOLATE-BIOPTERIN TRANSPORTER 1, CHLOROPLASTIC"/>
    <property type="match status" value="1"/>
</dbReference>
<dbReference type="Pfam" id="PF03092">
    <property type="entry name" value="BT1"/>
    <property type="match status" value="2"/>
</dbReference>
<evidence type="ECO:0008006" key="11">
    <source>
        <dbReference type="Google" id="ProtNLM"/>
    </source>
</evidence>
<reference evidence="10" key="1">
    <citation type="journal article" date="2013" name="Nature">
        <title>Pan genome of the phytoplankton Emiliania underpins its global distribution.</title>
        <authorList>
            <person name="Read B.A."/>
            <person name="Kegel J."/>
            <person name="Klute M.J."/>
            <person name="Kuo A."/>
            <person name="Lefebvre S.C."/>
            <person name="Maumus F."/>
            <person name="Mayer C."/>
            <person name="Miller J."/>
            <person name="Monier A."/>
            <person name="Salamov A."/>
            <person name="Young J."/>
            <person name="Aguilar M."/>
            <person name="Claverie J.M."/>
            <person name="Frickenhaus S."/>
            <person name="Gonzalez K."/>
            <person name="Herman E.K."/>
            <person name="Lin Y.C."/>
            <person name="Napier J."/>
            <person name="Ogata H."/>
            <person name="Sarno A.F."/>
            <person name="Shmutz J."/>
            <person name="Schroeder D."/>
            <person name="de Vargas C."/>
            <person name="Verret F."/>
            <person name="von Dassow P."/>
            <person name="Valentin K."/>
            <person name="Van de Peer Y."/>
            <person name="Wheeler G."/>
            <person name="Dacks J.B."/>
            <person name="Delwiche C.F."/>
            <person name="Dyhrman S.T."/>
            <person name="Glockner G."/>
            <person name="John U."/>
            <person name="Richards T."/>
            <person name="Worden A.Z."/>
            <person name="Zhang X."/>
            <person name="Grigoriev I.V."/>
            <person name="Allen A.E."/>
            <person name="Bidle K."/>
            <person name="Borodovsky M."/>
            <person name="Bowler C."/>
            <person name="Brownlee C."/>
            <person name="Cock J.M."/>
            <person name="Elias M."/>
            <person name="Gladyshev V.N."/>
            <person name="Groth M."/>
            <person name="Guda C."/>
            <person name="Hadaegh A."/>
            <person name="Iglesias-Rodriguez M.D."/>
            <person name="Jenkins J."/>
            <person name="Jones B.M."/>
            <person name="Lawson T."/>
            <person name="Leese F."/>
            <person name="Lindquist E."/>
            <person name="Lobanov A."/>
            <person name="Lomsadze A."/>
            <person name="Malik S.B."/>
            <person name="Marsh M.E."/>
            <person name="Mackinder L."/>
            <person name="Mock T."/>
            <person name="Mueller-Roeber B."/>
            <person name="Pagarete A."/>
            <person name="Parker M."/>
            <person name="Probert I."/>
            <person name="Quesneville H."/>
            <person name="Raines C."/>
            <person name="Rensing S.A."/>
            <person name="Riano-Pachon D.M."/>
            <person name="Richier S."/>
            <person name="Rokitta S."/>
            <person name="Shiraiwa Y."/>
            <person name="Soanes D.M."/>
            <person name="van der Giezen M."/>
            <person name="Wahlund T.M."/>
            <person name="Williams B."/>
            <person name="Wilson W."/>
            <person name="Wolfe G."/>
            <person name="Wurch L.L."/>
        </authorList>
    </citation>
    <scope>NUCLEOTIDE SEQUENCE</scope>
</reference>